<proteinExistence type="predicted"/>
<keyword evidence="1" id="KW-0472">Membrane</keyword>
<accession>U2MLW6</accession>
<reference evidence="2 3" key="1">
    <citation type="submission" date="2013-08" db="EMBL/GenBank/DDBJ databases">
        <authorList>
            <person name="Durkin A.S."/>
            <person name="Haft D.R."/>
            <person name="McCorrison J."/>
            <person name="Torralba M."/>
            <person name="Gillis M."/>
            <person name="Haft D.H."/>
            <person name="Methe B."/>
            <person name="Sutton G."/>
            <person name="Nelson K.E."/>
        </authorList>
    </citation>
    <scope>NUCLEOTIDE SEQUENCE [LARGE SCALE GENOMIC DNA]</scope>
    <source>
        <strain evidence="2 3">F0068</strain>
    </source>
</reference>
<name>U2MLW6_9BACT</name>
<keyword evidence="1" id="KW-0812">Transmembrane</keyword>
<dbReference type="AlphaFoldDB" id="U2MLW6"/>
<evidence type="ECO:0000256" key="1">
    <source>
        <dbReference type="SAM" id="Phobius"/>
    </source>
</evidence>
<evidence type="ECO:0000313" key="3">
    <source>
        <dbReference type="Proteomes" id="UP000016600"/>
    </source>
</evidence>
<organism evidence="2 3">
    <name type="scientific">Hoylesella pleuritidis F0068</name>
    <dbReference type="NCBI Taxonomy" id="1081904"/>
    <lineage>
        <taxon>Bacteria</taxon>
        <taxon>Pseudomonadati</taxon>
        <taxon>Bacteroidota</taxon>
        <taxon>Bacteroidia</taxon>
        <taxon>Bacteroidales</taxon>
        <taxon>Prevotellaceae</taxon>
        <taxon>Hoylesella</taxon>
    </lineage>
</organism>
<comment type="caution">
    <text evidence="2">The sequence shown here is derived from an EMBL/GenBank/DDBJ whole genome shotgun (WGS) entry which is preliminary data.</text>
</comment>
<protein>
    <submittedName>
        <fullName evidence="2">Uncharacterized protein</fullName>
    </submittedName>
</protein>
<dbReference type="EMBL" id="AWET01000038">
    <property type="protein sequence ID" value="ERK00239.1"/>
    <property type="molecule type" value="Genomic_DNA"/>
</dbReference>
<sequence length="41" mass="4752">MRGAVNKNPENDKWEPLKVSFGFPFMLFYGTFSVFQMSCNS</sequence>
<feature type="transmembrane region" description="Helical" evidence="1">
    <location>
        <begin position="20"/>
        <end position="39"/>
    </location>
</feature>
<dbReference type="Proteomes" id="UP000016600">
    <property type="component" value="Unassembled WGS sequence"/>
</dbReference>
<evidence type="ECO:0000313" key="2">
    <source>
        <dbReference type="EMBL" id="ERK00239.1"/>
    </source>
</evidence>
<dbReference type="PATRIC" id="fig|1081904.3.peg.1685"/>
<keyword evidence="1" id="KW-1133">Transmembrane helix</keyword>
<keyword evidence="3" id="KW-1185">Reference proteome</keyword>
<gene>
    <name evidence="2" type="ORF">HMPREF1218_1292</name>
</gene>